<evidence type="ECO:0000313" key="3">
    <source>
        <dbReference type="EMBL" id="QHN37286.1"/>
    </source>
</evidence>
<proteinExistence type="predicted"/>
<evidence type="ECO:0000256" key="1">
    <source>
        <dbReference type="SAM" id="MobiDB-lite"/>
    </source>
</evidence>
<sequence>MRGAPMSGPEVSRAPGTMGMRRVREAVSSRTAVAVAVAVTLLVSAGCSFDGVQNMSVPGVAGTQSGAYTLTATLPTAGNITVNAPVMMNDATVGSVGKLRVTTVPSDTAGRESWQAEVTLRLKQGGEGARRIVCPRGLHQRARVDARGDRAARTRTWRLPARRRPAVGAGLPRPAPDDPADIRRGAECDGGAAGEKVHRAQHRAGPQFTVGGAQRWWPVAGRHHRRRTEQGLRRAHRSAVRTAAAGRVDDGGARRSAGRHRHRPRRHQPAHRNLQRAAADHRAGIDRRSEDIAHAQRRASRAGGRAGRGRQAEQDDEQCAEGEFGRHLHHAHRTGEVHRATGAQRAQLRQLVQLSDDVPVPRGPGAAVRPRRLPQRRHLSGPHVQPAVEELRQDDDQPGERGR</sequence>
<accession>A0ABX6IQH8</accession>
<dbReference type="EMBL" id="CP045809">
    <property type="protein sequence ID" value="QHN37286.1"/>
    <property type="molecule type" value="Genomic_DNA"/>
</dbReference>
<feature type="compositionally biased region" description="Basic residues" evidence="1">
    <location>
        <begin position="369"/>
        <end position="380"/>
    </location>
</feature>
<reference evidence="3" key="1">
    <citation type="journal article" date="2021" name="Nat. Microbiol.">
        <title>Cocultivation of an ultrasmall environmental parasitic bacterium with lytic ability against bacteria associated with wastewater foams.</title>
        <authorList>
            <person name="Batinovic S."/>
            <person name="Rose J.J.A."/>
            <person name="Ratcliffe J."/>
            <person name="Seviour R.J."/>
            <person name="Petrovski S."/>
        </authorList>
    </citation>
    <scope>NUCLEOTIDE SEQUENCE</scope>
    <source>
        <strain evidence="3">CON9</strain>
    </source>
</reference>
<feature type="compositionally biased region" description="Basic and acidic residues" evidence="1">
    <location>
        <begin position="278"/>
        <end position="294"/>
    </location>
</feature>
<feature type="domain" description="Mce/MlaD" evidence="2">
    <location>
        <begin position="67"/>
        <end position="123"/>
    </location>
</feature>
<protein>
    <submittedName>
        <fullName evidence="3">MCE family protein</fullName>
    </submittedName>
</protein>
<feature type="compositionally biased region" description="Low complexity" evidence="1">
    <location>
        <begin position="353"/>
        <end position="368"/>
    </location>
</feature>
<evidence type="ECO:0000313" key="4">
    <source>
        <dbReference type="Proteomes" id="UP001059836"/>
    </source>
</evidence>
<dbReference type="Proteomes" id="UP001059836">
    <property type="component" value="Chromosome"/>
</dbReference>
<feature type="compositionally biased region" description="Basic and acidic residues" evidence="1">
    <location>
        <begin position="389"/>
        <end position="403"/>
    </location>
</feature>
<name>A0ABX6IQH8_9ACTN</name>
<dbReference type="InterPro" id="IPR003399">
    <property type="entry name" value="Mce/MlaD"/>
</dbReference>
<evidence type="ECO:0000259" key="2">
    <source>
        <dbReference type="Pfam" id="PF02470"/>
    </source>
</evidence>
<gene>
    <name evidence="3" type="ORF">GII31_02685</name>
</gene>
<feature type="region of interest" description="Disordered" evidence="1">
    <location>
        <begin position="221"/>
        <end position="320"/>
    </location>
</feature>
<organism evidence="3 4">
    <name type="scientific">Gordonia pseudamarae</name>
    <dbReference type="NCBI Taxonomy" id="2831662"/>
    <lineage>
        <taxon>Bacteria</taxon>
        <taxon>Bacillati</taxon>
        <taxon>Actinomycetota</taxon>
        <taxon>Actinomycetes</taxon>
        <taxon>Mycobacteriales</taxon>
        <taxon>Gordoniaceae</taxon>
        <taxon>Gordonia</taxon>
    </lineage>
</organism>
<feature type="region of interest" description="Disordered" evidence="1">
    <location>
        <begin position="353"/>
        <end position="403"/>
    </location>
</feature>
<dbReference type="Pfam" id="PF02470">
    <property type="entry name" value="MlaD"/>
    <property type="match status" value="1"/>
</dbReference>
<keyword evidence="4" id="KW-1185">Reference proteome</keyword>
<feature type="compositionally biased region" description="Basic residues" evidence="1">
    <location>
        <begin position="256"/>
        <end position="274"/>
    </location>
</feature>
<feature type="compositionally biased region" description="Basic residues" evidence="1">
    <location>
        <begin position="221"/>
        <end position="239"/>
    </location>
</feature>